<evidence type="ECO:0000313" key="1">
    <source>
        <dbReference type="EMBL" id="AKF14469.1"/>
    </source>
</evidence>
<name>A0A0F6WE91_9CAUD</name>
<evidence type="ECO:0000313" key="2">
    <source>
        <dbReference type="Proteomes" id="UP000203806"/>
    </source>
</evidence>
<keyword evidence="2" id="KW-1185">Reference proteome</keyword>
<dbReference type="OrthoDB" id="18649at10239"/>
<dbReference type="EMBL" id="KR080197">
    <property type="protein sequence ID" value="AKF14469.1"/>
    <property type="molecule type" value="Genomic_DNA"/>
</dbReference>
<reference evidence="1 2" key="1">
    <citation type="journal article" date="2015" name="Genome Announc.">
        <title>Genome Sequences of Cluster G Mycobacteriophages Cambiare, FlagStaff, and MOOREtheMARYer.</title>
        <authorList>
            <person name="Pope W.H."/>
            <person name="Augustine D.A."/>
            <person name="Carroll D.C."/>
            <person name="Duncan J.C."/>
            <person name="Harwi K.M."/>
            <person name="Howry R."/>
            <person name="Jagessar B."/>
            <person name="Lum B.A."/>
            <person name="Meinert J.W."/>
            <person name="Migliozzi J.S."/>
            <person name="Milliken K.A."/>
            <person name="Mitchell C.J."/>
            <person name="Nalatwad A.S."/>
            <person name="Orlandini K.C."/>
            <person name="Rhein M.J."/>
            <person name="Saravanan V."/>
            <person name="Seese B.A."/>
            <person name="Schiebel J.G."/>
            <person name="Thomas K.B."/>
            <person name="Adkins N.L."/>
            <person name="Cohen K.L."/>
            <person name="Iyengar V.B."/>
            <person name="Kim H."/>
            <person name="Kramer Z.J."/>
            <person name="Montgomery M.T."/>
            <person name="Schafer C.E."/>
            <person name="Wilkes K.E."/>
            <person name="Grubb S.R."/>
            <person name="Warner M.H."/>
            <person name="Bowman C.A."/>
            <person name="Russell D.A."/>
            <person name="Hatfull G.F."/>
        </authorList>
    </citation>
    <scope>NUCLEOTIDE SEQUENCE [LARGE SCALE GENOMIC DNA]</scope>
</reference>
<sequence>MTGIRALFGDAVIAVGTKIRGGLPNVLDDYDFDYQRHDFAGWTAPAPLARYTTHASIAPDVVRSALDELPDSKLLRIAATIIAGWKPILLSAHVAALTDLDLFIATLRDRANQFEAVERDASEPWLSTDHLIDHMTPRNRGE</sequence>
<gene>
    <name evidence="1" type="primary">32</name>
    <name evidence="1" type="ORF">SEA_FLAGSTAFF_32</name>
</gene>
<organism evidence="1 2">
    <name type="scientific">Mycobacterium phage FlagStaff</name>
    <dbReference type="NCBI Taxonomy" id="1647304"/>
    <lineage>
        <taxon>Viruses</taxon>
        <taxon>Duplodnaviria</taxon>
        <taxon>Heunggongvirae</taxon>
        <taxon>Uroviricota</taxon>
        <taxon>Caudoviricetes</taxon>
        <taxon>Gclasvirinae</taxon>
        <taxon>Avocadovirus</taxon>
        <taxon>Avocadovirus flagstaff</taxon>
    </lineage>
</organism>
<dbReference type="RefSeq" id="YP_009204223.1">
    <property type="nucleotide sequence ID" value="NC_028861.1"/>
</dbReference>
<dbReference type="GeneID" id="26630814"/>
<dbReference type="Proteomes" id="UP000203806">
    <property type="component" value="Segment"/>
</dbReference>
<proteinExistence type="predicted"/>
<dbReference type="KEGG" id="vg:26630814"/>
<protein>
    <submittedName>
        <fullName evidence="1">Uncharacterized protein</fullName>
    </submittedName>
</protein>
<accession>A0A0F6WE91</accession>